<feature type="region of interest" description="Disordered" evidence="1">
    <location>
        <begin position="523"/>
        <end position="542"/>
    </location>
</feature>
<dbReference type="AlphaFoldDB" id="A0AAD8V1G5"/>
<organism evidence="3 4">
    <name type="scientific">Lolium multiflorum</name>
    <name type="common">Italian ryegrass</name>
    <name type="synonym">Lolium perenne subsp. multiflorum</name>
    <dbReference type="NCBI Taxonomy" id="4521"/>
    <lineage>
        <taxon>Eukaryota</taxon>
        <taxon>Viridiplantae</taxon>
        <taxon>Streptophyta</taxon>
        <taxon>Embryophyta</taxon>
        <taxon>Tracheophyta</taxon>
        <taxon>Spermatophyta</taxon>
        <taxon>Magnoliopsida</taxon>
        <taxon>Liliopsida</taxon>
        <taxon>Poales</taxon>
        <taxon>Poaceae</taxon>
        <taxon>BOP clade</taxon>
        <taxon>Pooideae</taxon>
        <taxon>Poodae</taxon>
        <taxon>Poeae</taxon>
        <taxon>Poeae Chloroplast Group 2 (Poeae type)</taxon>
        <taxon>Loliodinae</taxon>
        <taxon>Loliinae</taxon>
        <taxon>Lolium</taxon>
    </lineage>
</organism>
<feature type="domain" description="Transposase (putative) gypsy type" evidence="2">
    <location>
        <begin position="54"/>
        <end position="120"/>
    </location>
</feature>
<dbReference type="Proteomes" id="UP001231189">
    <property type="component" value="Unassembled WGS sequence"/>
</dbReference>
<feature type="compositionally biased region" description="Pro residues" evidence="1">
    <location>
        <begin position="448"/>
        <end position="457"/>
    </location>
</feature>
<name>A0AAD8V1G5_LOLMU</name>
<feature type="region of interest" description="Disordered" evidence="1">
    <location>
        <begin position="280"/>
        <end position="487"/>
    </location>
</feature>
<proteinExistence type="predicted"/>
<dbReference type="Pfam" id="PF04195">
    <property type="entry name" value="Transposase_28"/>
    <property type="match status" value="1"/>
</dbReference>
<dbReference type="EMBL" id="JAUUTY010000843">
    <property type="protein sequence ID" value="KAK1574350.1"/>
    <property type="molecule type" value="Genomic_DNA"/>
</dbReference>
<gene>
    <name evidence="3" type="ORF">QYE76_018589</name>
</gene>
<evidence type="ECO:0000313" key="4">
    <source>
        <dbReference type="Proteomes" id="UP001231189"/>
    </source>
</evidence>
<sequence length="738" mass="82374">MATADLGSAEWERSKISAQDINLLKKMGFNKKENSLRFPKEESYPRPPIEYRVSFVDHLIRGLSPPIHEFLRGLLFVYGLQLHQLTPNSILHVSIFITPCECFLGVQPNWALWKRIFCVRRNGSHGVTYNIGGVVICVRSDVEYFDVKFPDSVQGWRKKWLYIHEESSNLVENNIAPFDGEAKILRRRSWDAEATEAEKLATEALMTRIHELQNTRGKELSGIEITAYFLRIRVQPLQARKNPLWKYAGEEDVDRLSKDLPLKDFEKLIRKISSLNKKDPIPSSCRITPYSGANPLPENHPVLTSLPPLPEGGEVEERTVVDDDNQGTSRPESEVAGSQKSAASSKKEAESEATASTHSLPPAVSPRNKRKRDEVADSGSSKAEEVGPSEGKTAFDPYLDALVSSGDEEENPPIDVAARTSTSRTLVVSDAQPDVEETSPPQQNIEHPTPPASPHVPSPKRARVEPATESALQPSGSTTPPLDNPLMKEFIRLGTQFVGYHDYAKKAEENLAEANKRADTLARKLEQSEKTRKKAEADTKKAKAEAGTVEDLRKILHDAETALGDNISKQTVREAEILSRLQSQSRHFVRKTHQDFDLECPEGDQLLDELSLLEFHGEEAREGLAEARAGLSRLFPYFFPKTQEPKIFTKLAKHFNSQEDLGLKLHQEGLKVGVEGTVALVADSQQDVDWTKVGDTMIMETKRWQSLIKAARPNAKKILAYLGCKPTPAPSSSKPEVK</sequence>
<evidence type="ECO:0000259" key="2">
    <source>
        <dbReference type="Pfam" id="PF04195"/>
    </source>
</evidence>
<reference evidence="3" key="1">
    <citation type="submission" date="2023-07" db="EMBL/GenBank/DDBJ databases">
        <title>A chromosome-level genome assembly of Lolium multiflorum.</title>
        <authorList>
            <person name="Chen Y."/>
            <person name="Copetti D."/>
            <person name="Kolliker R."/>
            <person name="Studer B."/>
        </authorList>
    </citation>
    <scope>NUCLEOTIDE SEQUENCE</scope>
    <source>
        <strain evidence="3">02402/16</strain>
        <tissue evidence="3">Leaf</tissue>
    </source>
</reference>
<accession>A0AAD8V1G5</accession>
<keyword evidence="4" id="KW-1185">Reference proteome</keyword>
<protein>
    <recommendedName>
        <fullName evidence="2">Transposase (putative) gypsy type domain-containing protein</fullName>
    </recommendedName>
</protein>
<feature type="compositionally biased region" description="Polar residues" evidence="1">
    <location>
        <begin position="470"/>
        <end position="481"/>
    </location>
</feature>
<dbReference type="PANTHER" id="PTHR33026">
    <property type="entry name" value="OS06G0360600 PROTEIN"/>
    <property type="match status" value="1"/>
</dbReference>
<evidence type="ECO:0000313" key="3">
    <source>
        <dbReference type="EMBL" id="KAK1574350.1"/>
    </source>
</evidence>
<evidence type="ECO:0000256" key="1">
    <source>
        <dbReference type="SAM" id="MobiDB-lite"/>
    </source>
</evidence>
<dbReference type="InterPro" id="IPR007321">
    <property type="entry name" value="Transposase_28"/>
</dbReference>
<dbReference type="PANTHER" id="PTHR33026:SF7">
    <property type="entry name" value="OS03G0100275 PROTEIN"/>
    <property type="match status" value="1"/>
</dbReference>
<comment type="caution">
    <text evidence="3">The sequence shown here is derived from an EMBL/GenBank/DDBJ whole genome shotgun (WGS) entry which is preliminary data.</text>
</comment>